<evidence type="ECO:0000256" key="1">
    <source>
        <dbReference type="ARBA" id="ARBA00022430"/>
    </source>
</evidence>
<dbReference type="PANTHER" id="PTHR42979">
    <property type="entry name" value="3-ISOPROPYLMALATE DEHYDROGENASE"/>
    <property type="match status" value="1"/>
</dbReference>
<reference evidence="9 10" key="1">
    <citation type="submission" date="2021-07" db="EMBL/GenBank/DDBJ databases">
        <title>Paenibacillus radiodurans sp. nov., isolated from the southeastern edge of Tengger Desert.</title>
        <authorList>
            <person name="Zhang G."/>
        </authorList>
    </citation>
    <scope>NUCLEOTIDE SEQUENCE [LARGE SCALE GENOMIC DNA]</scope>
    <source>
        <strain evidence="9 10">CCM 7311</strain>
    </source>
</reference>
<name>A0ABS7CHQ5_9BACL</name>
<evidence type="ECO:0000256" key="3">
    <source>
        <dbReference type="ARBA" id="ARBA00022723"/>
    </source>
</evidence>
<keyword evidence="7" id="KW-0100">Branched-chain amino acid biosynthesis</keyword>
<evidence type="ECO:0000313" key="10">
    <source>
        <dbReference type="Proteomes" id="UP001519887"/>
    </source>
</evidence>
<keyword evidence="3" id="KW-0479">Metal-binding</keyword>
<keyword evidence="2" id="KW-0028">Amino-acid biosynthesis</keyword>
<keyword evidence="6" id="KW-0520">NAD</keyword>
<dbReference type="InterPro" id="IPR004429">
    <property type="entry name" value="Isopropylmalate_DH"/>
</dbReference>
<dbReference type="SUPFAM" id="SSF53659">
    <property type="entry name" value="Isocitrate/Isopropylmalate dehydrogenase-like"/>
    <property type="match status" value="1"/>
</dbReference>
<protein>
    <submittedName>
        <fullName evidence="9">3-isopropylmalate dehydrogenase</fullName>
    </submittedName>
</protein>
<feature type="non-terminal residue" evidence="9">
    <location>
        <position position="59"/>
    </location>
</feature>
<accession>A0ABS7CHQ5</accession>
<evidence type="ECO:0000256" key="4">
    <source>
        <dbReference type="ARBA" id="ARBA00022842"/>
    </source>
</evidence>
<dbReference type="PANTHER" id="PTHR42979:SF1">
    <property type="entry name" value="3-ISOPROPYLMALATE DEHYDROGENASE"/>
    <property type="match status" value="1"/>
</dbReference>
<sequence length="59" mass="6298">MADVKKIAVIAGDGIGPEVVAEALKVLKRTEELFGYQFETEHGLFGGIAIDEKGTPLPQ</sequence>
<keyword evidence="5" id="KW-0560">Oxidoreductase</keyword>
<keyword evidence="4" id="KW-0460">Magnesium</keyword>
<evidence type="ECO:0000256" key="2">
    <source>
        <dbReference type="ARBA" id="ARBA00022605"/>
    </source>
</evidence>
<evidence type="ECO:0000256" key="6">
    <source>
        <dbReference type="ARBA" id="ARBA00023027"/>
    </source>
</evidence>
<dbReference type="Proteomes" id="UP001519887">
    <property type="component" value="Unassembled WGS sequence"/>
</dbReference>
<keyword evidence="10" id="KW-1185">Reference proteome</keyword>
<evidence type="ECO:0000259" key="8">
    <source>
        <dbReference type="Pfam" id="PF00180"/>
    </source>
</evidence>
<feature type="domain" description="Isopropylmalate dehydrogenase-like" evidence="8">
    <location>
        <begin position="6"/>
        <end position="59"/>
    </location>
</feature>
<organism evidence="9 10">
    <name type="scientific">Paenibacillus sepulcri</name>
    <dbReference type="NCBI Taxonomy" id="359917"/>
    <lineage>
        <taxon>Bacteria</taxon>
        <taxon>Bacillati</taxon>
        <taxon>Bacillota</taxon>
        <taxon>Bacilli</taxon>
        <taxon>Bacillales</taxon>
        <taxon>Paenibacillaceae</taxon>
        <taxon>Paenibacillus</taxon>
    </lineage>
</organism>
<proteinExistence type="predicted"/>
<dbReference type="Pfam" id="PF00180">
    <property type="entry name" value="Iso_dh"/>
    <property type="match status" value="1"/>
</dbReference>
<evidence type="ECO:0000313" key="9">
    <source>
        <dbReference type="EMBL" id="MBW7460463.1"/>
    </source>
</evidence>
<evidence type="ECO:0000256" key="5">
    <source>
        <dbReference type="ARBA" id="ARBA00023002"/>
    </source>
</evidence>
<keyword evidence="1" id="KW-0432">Leucine biosynthesis</keyword>
<dbReference type="Gene3D" id="3.40.718.10">
    <property type="entry name" value="Isopropylmalate Dehydrogenase"/>
    <property type="match status" value="1"/>
</dbReference>
<gene>
    <name evidence="9" type="ORF">K0U00_41010</name>
</gene>
<comment type="caution">
    <text evidence="9">The sequence shown here is derived from an EMBL/GenBank/DDBJ whole genome shotgun (WGS) entry which is preliminary data.</text>
</comment>
<dbReference type="InterPro" id="IPR024084">
    <property type="entry name" value="IsoPropMal-DH-like_dom"/>
</dbReference>
<evidence type="ECO:0000256" key="7">
    <source>
        <dbReference type="ARBA" id="ARBA00023304"/>
    </source>
</evidence>
<dbReference type="EMBL" id="JAHZIK010002246">
    <property type="protein sequence ID" value="MBW7460463.1"/>
    <property type="molecule type" value="Genomic_DNA"/>
</dbReference>